<dbReference type="Proteomes" id="UP000612808">
    <property type="component" value="Unassembled WGS sequence"/>
</dbReference>
<protein>
    <submittedName>
        <fullName evidence="1">Uncharacterized protein</fullName>
    </submittedName>
</protein>
<sequence length="68" mass="7417">MGEASGAVWRSINGDWLVEAVPPDGDGPASAERYRVTHHGRRVAEVSTFAELAGLVPLHLLVEQERRP</sequence>
<evidence type="ECO:0000313" key="1">
    <source>
        <dbReference type="EMBL" id="GID09966.1"/>
    </source>
</evidence>
<reference evidence="1" key="1">
    <citation type="submission" date="2021-01" db="EMBL/GenBank/DDBJ databases">
        <title>Whole genome shotgun sequence of Actinocatenispora rupis NBRC 107355.</title>
        <authorList>
            <person name="Komaki H."/>
            <person name="Tamura T."/>
        </authorList>
    </citation>
    <scope>NUCLEOTIDE SEQUENCE</scope>
    <source>
        <strain evidence="1">NBRC 107355</strain>
    </source>
</reference>
<name>A0A8J3N8D3_9ACTN</name>
<comment type="caution">
    <text evidence="1">The sequence shown here is derived from an EMBL/GenBank/DDBJ whole genome shotgun (WGS) entry which is preliminary data.</text>
</comment>
<proteinExistence type="predicted"/>
<gene>
    <name evidence="1" type="ORF">Aru02nite_08550</name>
</gene>
<evidence type="ECO:0000313" key="2">
    <source>
        <dbReference type="Proteomes" id="UP000612808"/>
    </source>
</evidence>
<organism evidence="1 2">
    <name type="scientific">Actinocatenispora rupis</name>
    <dbReference type="NCBI Taxonomy" id="519421"/>
    <lineage>
        <taxon>Bacteria</taxon>
        <taxon>Bacillati</taxon>
        <taxon>Actinomycetota</taxon>
        <taxon>Actinomycetes</taxon>
        <taxon>Micromonosporales</taxon>
        <taxon>Micromonosporaceae</taxon>
        <taxon>Actinocatenispora</taxon>
    </lineage>
</organism>
<keyword evidence="2" id="KW-1185">Reference proteome</keyword>
<dbReference type="RefSeq" id="WP_203655024.1">
    <property type="nucleotide sequence ID" value="NZ_BAAAZM010000002.1"/>
</dbReference>
<dbReference type="AlphaFoldDB" id="A0A8J3N8D3"/>
<accession>A0A8J3N8D3</accession>
<dbReference type="EMBL" id="BOMB01000004">
    <property type="protein sequence ID" value="GID09966.1"/>
    <property type="molecule type" value="Genomic_DNA"/>
</dbReference>